<name>A0A9D4WHP8_PEA</name>
<feature type="domain" description="Putative plant transposon protein" evidence="2">
    <location>
        <begin position="8"/>
        <end position="144"/>
    </location>
</feature>
<proteinExistence type="predicted"/>
<accession>A0A9D4WHP8</accession>
<reference evidence="3 4" key="1">
    <citation type="journal article" date="2022" name="Nat. Genet.">
        <title>Improved pea reference genome and pan-genome highlight genomic features and evolutionary characteristics.</title>
        <authorList>
            <person name="Yang T."/>
            <person name="Liu R."/>
            <person name="Luo Y."/>
            <person name="Hu S."/>
            <person name="Wang D."/>
            <person name="Wang C."/>
            <person name="Pandey M.K."/>
            <person name="Ge S."/>
            <person name="Xu Q."/>
            <person name="Li N."/>
            <person name="Li G."/>
            <person name="Huang Y."/>
            <person name="Saxena R.K."/>
            <person name="Ji Y."/>
            <person name="Li M."/>
            <person name="Yan X."/>
            <person name="He Y."/>
            <person name="Liu Y."/>
            <person name="Wang X."/>
            <person name="Xiang C."/>
            <person name="Varshney R.K."/>
            <person name="Ding H."/>
            <person name="Gao S."/>
            <person name="Zong X."/>
        </authorList>
    </citation>
    <scope>NUCLEOTIDE SEQUENCE [LARGE SCALE GENOMIC DNA]</scope>
    <source>
        <strain evidence="3 4">cv. Zhongwan 6</strain>
    </source>
</reference>
<evidence type="ECO:0000259" key="2">
    <source>
        <dbReference type="Pfam" id="PF20167"/>
    </source>
</evidence>
<dbReference type="Pfam" id="PF20167">
    <property type="entry name" value="Transposase_32"/>
    <property type="match status" value="1"/>
</dbReference>
<dbReference type="AlphaFoldDB" id="A0A9D4WHP8"/>
<protein>
    <recommendedName>
        <fullName evidence="2">Putative plant transposon protein domain-containing protein</fullName>
    </recommendedName>
</protein>
<dbReference type="EMBL" id="JAMSHJ010000006">
    <property type="protein sequence ID" value="KAI5401703.1"/>
    <property type="molecule type" value="Genomic_DNA"/>
</dbReference>
<dbReference type="Proteomes" id="UP001058974">
    <property type="component" value="Chromosome 6"/>
</dbReference>
<feature type="compositionally biased region" description="Gly residues" evidence="1">
    <location>
        <begin position="278"/>
        <end position="287"/>
    </location>
</feature>
<evidence type="ECO:0000313" key="3">
    <source>
        <dbReference type="EMBL" id="KAI5401703.1"/>
    </source>
</evidence>
<dbReference type="Gramene" id="Psat06G0624500-T1">
    <property type="protein sequence ID" value="KAI5401703.1"/>
    <property type="gene ID" value="KIW84_066245"/>
</dbReference>
<gene>
    <name evidence="3" type="ORF">KIW84_066245</name>
</gene>
<feature type="region of interest" description="Disordered" evidence="1">
    <location>
        <begin position="256"/>
        <end position="287"/>
    </location>
</feature>
<evidence type="ECO:0000256" key="1">
    <source>
        <dbReference type="SAM" id="MobiDB-lite"/>
    </source>
</evidence>
<dbReference type="InterPro" id="IPR046796">
    <property type="entry name" value="Transposase_32_dom"/>
</dbReference>
<comment type="caution">
    <text evidence="3">The sequence shown here is derived from an EMBL/GenBank/DDBJ whole genome shotgun (WGS) entry which is preliminary data.</text>
</comment>
<sequence length="287" mass="31842">MEEGVAYHYQTRVRGKIITFNRDAINTYLGHPLTLAGNMRCEYRAKETANDWDLAARENLNLEARAYLVLLLNNIRPRSHRTTIPLDVSCLLYYIMIGKSVDVASIIAHEMRKVATSGTKFGGKTDVLMYPGLIMGLCRRANVPIPDEVHLSIASVINDAFLNRFYQSQIDRAEGAGTSSSRPRARGAPVFDQMAFATYCCENFEASRRSQLFLFDAMQQQFQNTLLAPEARTFLTQAEYVSYSNWPEGRPTFMGGAGDSGQASGAGHDEDMEDVIGSVGGGIDEED</sequence>
<keyword evidence="4" id="KW-1185">Reference proteome</keyword>
<evidence type="ECO:0000313" key="4">
    <source>
        <dbReference type="Proteomes" id="UP001058974"/>
    </source>
</evidence>
<organism evidence="3 4">
    <name type="scientific">Pisum sativum</name>
    <name type="common">Garden pea</name>
    <name type="synonym">Lathyrus oleraceus</name>
    <dbReference type="NCBI Taxonomy" id="3888"/>
    <lineage>
        <taxon>Eukaryota</taxon>
        <taxon>Viridiplantae</taxon>
        <taxon>Streptophyta</taxon>
        <taxon>Embryophyta</taxon>
        <taxon>Tracheophyta</taxon>
        <taxon>Spermatophyta</taxon>
        <taxon>Magnoliopsida</taxon>
        <taxon>eudicotyledons</taxon>
        <taxon>Gunneridae</taxon>
        <taxon>Pentapetalae</taxon>
        <taxon>rosids</taxon>
        <taxon>fabids</taxon>
        <taxon>Fabales</taxon>
        <taxon>Fabaceae</taxon>
        <taxon>Papilionoideae</taxon>
        <taxon>50 kb inversion clade</taxon>
        <taxon>NPAAA clade</taxon>
        <taxon>Hologalegina</taxon>
        <taxon>IRL clade</taxon>
        <taxon>Fabeae</taxon>
        <taxon>Lathyrus</taxon>
    </lineage>
</organism>